<evidence type="ECO:0000313" key="3">
    <source>
        <dbReference type="EMBL" id="MBK1791869.1"/>
    </source>
</evidence>
<dbReference type="GO" id="GO:0016746">
    <property type="term" value="F:acyltransferase activity"/>
    <property type="evidence" value="ECO:0007669"/>
    <property type="project" value="UniProtKB-KW"/>
</dbReference>
<feature type="coiled-coil region" evidence="1">
    <location>
        <begin position="189"/>
        <end position="216"/>
    </location>
</feature>
<accession>A0A8J7MHA6</accession>
<name>A0A8J7MHA6_9BACT</name>
<dbReference type="SMART" id="SM00563">
    <property type="entry name" value="PlsC"/>
    <property type="match status" value="1"/>
</dbReference>
<dbReference type="Proteomes" id="UP000624703">
    <property type="component" value="Unassembled WGS sequence"/>
</dbReference>
<dbReference type="Pfam" id="PF01553">
    <property type="entry name" value="Acyltransferase"/>
    <property type="match status" value="1"/>
</dbReference>
<dbReference type="CDD" id="cd06551">
    <property type="entry name" value="LPLAT"/>
    <property type="match status" value="1"/>
</dbReference>
<feature type="domain" description="Phospholipid/glycerol acyltransferase" evidence="2">
    <location>
        <begin position="49"/>
        <end position="167"/>
    </location>
</feature>
<evidence type="ECO:0000259" key="2">
    <source>
        <dbReference type="SMART" id="SM00563"/>
    </source>
</evidence>
<protein>
    <submittedName>
        <fullName evidence="3">Lysophospholipid acyltransferase family protein</fullName>
    </submittedName>
</protein>
<dbReference type="SUPFAM" id="SSF69593">
    <property type="entry name" value="Glycerol-3-phosphate (1)-acyltransferase"/>
    <property type="match status" value="1"/>
</dbReference>
<dbReference type="EMBL" id="JAENIM010000041">
    <property type="protein sequence ID" value="MBK1791869.1"/>
    <property type="molecule type" value="Genomic_DNA"/>
</dbReference>
<sequence>MVPSSTDLPSISAWKWRFFQVYIHRYLKKNFHAVRLSKKSMKDFIDQPVVIFANHPSWWDPLASLFLANKLMPNRGHYTPMDGEMLERYSIFKGLGYFGLTHGNRQSARKFLKISHAVIESGGVLWMTPQGRFSDVRERPAAFMSGMAHLVKLPQVIRFQPLAIEYVYWNEKHAEVLLHFGEAVELAEAHELAENHARMEAALTKAQDELAVLAKQRSADQFENLLSGQAGMGGLYGRWMKWRGYQDDHMIDGQTEGSRS</sequence>
<evidence type="ECO:0000256" key="1">
    <source>
        <dbReference type="SAM" id="Coils"/>
    </source>
</evidence>
<keyword evidence="1" id="KW-0175">Coiled coil</keyword>
<dbReference type="InterPro" id="IPR002123">
    <property type="entry name" value="Plipid/glycerol_acylTrfase"/>
</dbReference>
<proteinExistence type="predicted"/>
<evidence type="ECO:0000313" key="4">
    <source>
        <dbReference type="Proteomes" id="UP000624703"/>
    </source>
</evidence>
<dbReference type="RefSeq" id="WP_200311880.1">
    <property type="nucleotide sequence ID" value="NZ_JAENIM010000041.1"/>
</dbReference>
<reference evidence="3" key="1">
    <citation type="submission" date="2021-01" db="EMBL/GenBank/DDBJ databases">
        <title>Modified the classification status of verrucomicrobia.</title>
        <authorList>
            <person name="Feng X."/>
        </authorList>
    </citation>
    <scope>NUCLEOTIDE SEQUENCE</scope>
    <source>
        <strain evidence="3">_KCTC 22039</strain>
    </source>
</reference>
<comment type="caution">
    <text evidence="3">The sequence shown here is derived from an EMBL/GenBank/DDBJ whole genome shotgun (WGS) entry which is preliminary data.</text>
</comment>
<keyword evidence="4" id="KW-1185">Reference proteome</keyword>
<gene>
    <name evidence="3" type="ORF">JIN82_11965</name>
</gene>
<organism evidence="3 4">
    <name type="scientific">Persicirhabdus sediminis</name>
    <dbReference type="NCBI Taxonomy" id="454144"/>
    <lineage>
        <taxon>Bacteria</taxon>
        <taxon>Pseudomonadati</taxon>
        <taxon>Verrucomicrobiota</taxon>
        <taxon>Verrucomicrobiia</taxon>
        <taxon>Verrucomicrobiales</taxon>
        <taxon>Verrucomicrobiaceae</taxon>
        <taxon>Persicirhabdus</taxon>
    </lineage>
</organism>
<dbReference type="AlphaFoldDB" id="A0A8J7MHA6"/>
<keyword evidence="3" id="KW-0808">Transferase</keyword>
<keyword evidence="3" id="KW-0012">Acyltransferase</keyword>